<dbReference type="EMBL" id="LXQA010991850">
    <property type="protein sequence ID" value="MCI80276.1"/>
    <property type="molecule type" value="Genomic_DNA"/>
</dbReference>
<keyword evidence="2" id="KW-1185">Reference proteome</keyword>
<feature type="non-terminal residue" evidence="1">
    <location>
        <position position="61"/>
    </location>
</feature>
<organism evidence="1 2">
    <name type="scientific">Trifolium medium</name>
    <dbReference type="NCBI Taxonomy" id="97028"/>
    <lineage>
        <taxon>Eukaryota</taxon>
        <taxon>Viridiplantae</taxon>
        <taxon>Streptophyta</taxon>
        <taxon>Embryophyta</taxon>
        <taxon>Tracheophyta</taxon>
        <taxon>Spermatophyta</taxon>
        <taxon>Magnoliopsida</taxon>
        <taxon>eudicotyledons</taxon>
        <taxon>Gunneridae</taxon>
        <taxon>Pentapetalae</taxon>
        <taxon>rosids</taxon>
        <taxon>fabids</taxon>
        <taxon>Fabales</taxon>
        <taxon>Fabaceae</taxon>
        <taxon>Papilionoideae</taxon>
        <taxon>50 kb inversion clade</taxon>
        <taxon>NPAAA clade</taxon>
        <taxon>Hologalegina</taxon>
        <taxon>IRL clade</taxon>
        <taxon>Trifolieae</taxon>
        <taxon>Trifolium</taxon>
    </lineage>
</organism>
<evidence type="ECO:0000313" key="1">
    <source>
        <dbReference type="EMBL" id="MCI80276.1"/>
    </source>
</evidence>
<dbReference type="Proteomes" id="UP000265520">
    <property type="component" value="Unassembled WGS sequence"/>
</dbReference>
<name>A0A392UW81_9FABA</name>
<evidence type="ECO:0000313" key="2">
    <source>
        <dbReference type="Proteomes" id="UP000265520"/>
    </source>
</evidence>
<reference evidence="1 2" key="1">
    <citation type="journal article" date="2018" name="Front. Plant Sci.">
        <title>Red Clover (Trifolium pratense) and Zigzag Clover (T. medium) - A Picture of Genomic Similarities and Differences.</title>
        <authorList>
            <person name="Dluhosova J."/>
            <person name="Istvanek J."/>
            <person name="Nedelnik J."/>
            <person name="Repkova J."/>
        </authorList>
    </citation>
    <scope>NUCLEOTIDE SEQUENCE [LARGE SCALE GENOMIC DNA]</scope>
    <source>
        <strain evidence="2">cv. 10/8</strain>
        <tissue evidence="1">Leaf</tissue>
    </source>
</reference>
<sequence length="61" mass="7138">MRRTILMPFLDFDMRSTAGWCRDVYLYTQKRSMLRCSMSLPCQARIGSTTDRGDVHAYSLQ</sequence>
<dbReference type="AlphaFoldDB" id="A0A392UW81"/>
<accession>A0A392UW81</accession>
<proteinExistence type="predicted"/>
<comment type="caution">
    <text evidence="1">The sequence shown here is derived from an EMBL/GenBank/DDBJ whole genome shotgun (WGS) entry which is preliminary data.</text>
</comment>
<protein>
    <submittedName>
        <fullName evidence="1">Uncharacterized protein</fullName>
    </submittedName>
</protein>